<comment type="caution">
    <text evidence="2">The sequence shown here is derived from an EMBL/GenBank/DDBJ whole genome shotgun (WGS) entry which is preliminary data.</text>
</comment>
<dbReference type="AlphaFoldDB" id="A0AA35S0G6"/>
<reference evidence="2" key="1">
    <citation type="submission" date="2023-03" db="EMBL/GenBank/DDBJ databases">
        <authorList>
            <person name="Steffen K."/>
            <person name="Cardenas P."/>
        </authorList>
    </citation>
    <scope>NUCLEOTIDE SEQUENCE</scope>
</reference>
<dbReference type="PANTHER" id="PTHR20883">
    <property type="entry name" value="PHYTANOYL-COA DIOXYGENASE DOMAIN CONTAINING 1"/>
    <property type="match status" value="1"/>
</dbReference>
<accession>A0AA35S0G6</accession>
<evidence type="ECO:0000313" key="2">
    <source>
        <dbReference type="EMBL" id="CAI8020629.1"/>
    </source>
</evidence>
<keyword evidence="2" id="KW-0560">Oxidoreductase</keyword>
<proteinExistence type="predicted"/>
<evidence type="ECO:0000313" key="3">
    <source>
        <dbReference type="Proteomes" id="UP001174909"/>
    </source>
</evidence>
<sequence>MSHLNPVLQKDWKNNGYLKIPTFFSAAEVNDLQGWASEISGWESTPDKWMHHYESTPDGARLSRSENFVPYHTGMKDTVTGGKVLDVVSELMEEPAVLYKEKINYKYPGGGGYTAHQDAPAYEFVNYHITCLISVDSATPESGCLYFASGRHQEGFIALDEKGCVAPETALTMEWVAVPTDPGDILLFGSYIPHKSPTNRSNQPRRIIYLTYNANSQGDWREQYYADKRQAFSQYATDGSNRDTQISKIAHFQGKVINHA</sequence>
<dbReference type="Pfam" id="PF05721">
    <property type="entry name" value="PhyH"/>
    <property type="match status" value="1"/>
</dbReference>
<evidence type="ECO:0000256" key="1">
    <source>
        <dbReference type="ARBA" id="ARBA00001962"/>
    </source>
</evidence>
<dbReference type="GO" id="GO:0046872">
    <property type="term" value="F:metal ion binding"/>
    <property type="evidence" value="ECO:0007669"/>
    <property type="project" value="UniProtKB-ARBA"/>
</dbReference>
<dbReference type="PANTHER" id="PTHR20883:SF48">
    <property type="entry name" value="ECTOINE DIOXYGENASE"/>
    <property type="match status" value="1"/>
</dbReference>
<dbReference type="SUPFAM" id="SSF51197">
    <property type="entry name" value="Clavaminate synthase-like"/>
    <property type="match status" value="1"/>
</dbReference>
<keyword evidence="2" id="KW-0223">Dioxygenase</keyword>
<dbReference type="Gene3D" id="2.60.120.620">
    <property type="entry name" value="q2cbj1_9rhob like domain"/>
    <property type="match status" value="1"/>
</dbReference>
<dbReference type="EMBL" id="CASHTH010001839">
    <property type="protein sequence ID" value="CAI8020629.1"/>
    <property type="molecule type" value="Genomic_DNA"/>
</dbReference>
<dbReference type="GO" id="GO:0051213">
    <property type="term" value="F:dioxygenase activity"/>
    <property type="evidence" value="ECO:0007669"/>
    <property type="project" value="UniProtKB-KW"/>
</dbReference>
<organism evidence="2 3">
    <name type="scientific">Geodia barretti</name>
    <name type="common">Barrett's horny sponge</name>
    <dbReference type="NCBI Taxonomy" id="519541"/>
    <lineage>
        <taxon>Eukaryota</taxon>
        <taxon>Metazoa</taxon>
        <taxon>Porifera</taxon>
        <taxon>Demospongiae</taxon>
        <taxon>Heteroscleromorpha</taxon>
        <taxon>Tetractinellida</taxon>
        <taxon>Astrophorina</taxon>
        <taxon>Geodiidae</taxon>
        <taxon>Geodia</taxon>
    </lineage>
</organism>
<gene>
    <name evidence="2" type="ORF">GBAR_LOCUS12328</name>
</gene>
<comment type="cofactor">
    <cofactor evidence="1">
        <name>Fe cation</name>
        <dbReference type="ChEBI" id="CHEBI:24875"/>
    </cofactor>
</comment>
<dbReference type="Proteomes" id="UP001174909">
    <property type="component" value="Unassembled WGS sequence"/>
</dbReference>
<name>A0AA35S0G6_GEOBA</name>
<protein>
    <submittedName>
        <fullName evidence="2">2-aminoethylphosphonate dioxygenase</fullName>
    </submittedName>
</protein>
<keyword evidence="3" id="KW-1185">Reference proteome</keyword>
<dbReference type="InterPro" id="IPR008775">
    <property type="entry name" value="Phytyl_CoA_dOase-like"/>
</dbReference>